<dbReference type="EMBL" id="JAHRHJ020000004">
    <property type="protein sequence ID" value="KAH9317042.1"/>
    <property type="molecule type" value="Genomic_DNA"/>
</dbReference>
<dbReference type="SUPFAM" id="SSF53756">
    <property type="entry name" value="UDP-Glycosyltransferase/glycogen phosphorylase"/>
    <property type="match status" value="1"/>
</dbReference>
<organism evidence="2 3">
    <name type="scientific">Taxus chinensis</name>
    <name type="common">Chinese yew</name>
    <name type="synonym">Taxus wallichiana var. chinensis</name>
    <dbReference type="NCBI Taxonomy" id="29808"/>
    <lineage>
        <taxon>Eukaryota</taxon>
        <taxon>Viridiplantae</taxon>
        <taxon>Streptophyta</taxon>
        <taxon>Embryophyta</taxon>
        <taxon>Tracheophyta</taxon>
        <taxon>Spermatophyta</taxon>
        <taxon>Pinopsida</taxon>
        <taxon>Pinidae</taxon>
        <taxon>Conifers II</taxon>
        <taxon>Cupressales</taxon>
        <taxon>Taxaceae</taxon>
        <taxon>Taxus</taxon>
    </lineage>
</organism>
<comment type="similarity">
    <text evidence="1">Belongs to the UDP-glycosyltransferase family.</text>
</comment>
<dbReference type="Proteomes" id="UP000824469">
    <property type="component" value="Unassembled WGS sequence"/>
</dbReference>
<feature type="non-terminal residue" evidence="2">
    <location>
        <position position="169"/>
    </location>
</feature>
<evidence type="ECO:0000313" key="2">
    <source>
        <dbReference type="EMBL" id="KAH9317042.1"/>
    </source>
</evidence>
<reference evidence="2 3" key="1">
    <citation type="journal article" date="2021" name="Nat. Plants">
        <title>The Taxus genome provides insights into paclitaxel biosynthesis.</title>
        <authorList>
            <person name="Xiong X."/>
            <person name="Gou J."/>
            <person name="Liao Q."/>
            <person name="Li Y."/>
            <person name="Zhou Q."/>
            <person name="Bi G."/>
            <person name="Li C."/>
            <person name="Du R."/>
            <person name="Wang X."/>
            <person name="Sun T."/>
            <person name="Guo L."/>
            <person name="Liang H."/>
            <person name="Lu P."/>
            <person name="Wu Y."/>
            <person name="Zhang Z."/>
            <person name="Ro D.K."/>
            <person name="Shang Y."/>
            <person name="Huang S."/>
            <person name="Yan J."/>
        </authorList>
    </citation>
    <scope>NUCLEOTIDE SEQUENCE [LARGE SCALE GENOMIC DNA]</scope>
    <source>
        <strain evidence="2">Ta-2019</strain>
    </source>
</reference>
<name>A0AA38G6M2_TAXCH</name>
<protein>
    <submittedName>
        <fullName evidence="2">Uncharacterized protein</fullName>
    </submittedName>
</protein>
<evidence type="ECO:0000313" key="3">
    <source>
        <dbReference type="Proteomes" id="UP000824469"/>
    </source>
</evidence>
<dbReference type="OMA" id="ADCIPHI"/>
<dbReference type="GO" id="GO:0080043">
    <property type="term" value="F:quercetin 3-O-glucosyltransferase activity"/>
    <property type="evidence" value="ECO:0007669"/>
    <property type="project" value="TreeGrafter"/>
</dbReference>
<dbReference type="Gene3D" id="3.40.50.2000">
    <property type="entry name" value="Glycogen Phosphorylase B"/>
    <property type="match status" value="1"/>
</dbReference>
<comment type="caution">
    <text evidence="2">The sequence shown here is derived from an EMBL/GenBank/DDBJ whole genome shotgun (WGS) entry which is preliminary data.</text>
</comment>
<dbReference type="PANTHER" id="PTHR11926:SF774">
    <property type="entry name" value="UDP-GLYCOSYLTRANSFERASE 85A1-RELATED"/>
    <property type="match status" value="1"/>
</dbReference>
<dbReference type="GO" id="GO:0080044">
    <property type="term" value="F:quercetin 7-O-glucosyltransferase activity"/>
    <property type="evidence" value="ECO:0007669"/>
    <property type="project" value="TreeGrafter"/>
</dbReference>
<accession>A0AA38G6M2</accession>
<dbReference type="AlphaFoldDB" id="A0AA38G6M2"/>
<gene>
    <name evidence="2" type="ORF">KI387_018811</name>
</gene>
<evidence type="ECO:0000256" key="1">
    <source>
        <dbReference type="ARBA" id="ARBA00009995"/>
    </source>
</evidence>
<proteinExistence type="inferred from homology"/>
<sequence length="169" mass="19232">MSPVHAVVFMYPLQGHIIPSFNLAKQLAAKGVVVTLVCTHGCYARITKAYNGRNPFADSARRLGLDIRSALVSDGLPVEFDRSLNDLEFNSSLLYNMESHVEEFLSDLQTKELPISCIIADTFFVWPRRIANKFRIPFVSFWTESVMVFSIYYNWDLLVKNGHHPFTGN</sequence>
<dbReference type="PANTHER" id="PTHR11926">
    <property type="entry name" value="GLUCOSYL/GLUCURONOSYL TRANSFERASES"/>
    <property type="match status" value="1"/>
</dbReference>
<keyword evidence="3" id="KW-1185">Reference proteome</keyword>